<protein>
    <submittedName>
        <fullName evidence="4">TauD domain-containing protein</fullName>
    </submittedName>
</protein>
<feature type="chain" id="PRO_5009305049" evidence="2">
    <location>
        <begin position="18"/>
        <end position="188"/>
    </location>
</feature>
<sequence length="188" mass="20583">MRKFLISLLAVADNAAPLQEDAKTAAVVQGIDTTAKLTDKDVACFLKNGFRAGIFRIGNEGAVDKVGVENARKSHAAGFKYELYIAPNPFSPAGPQFISAYNYARTEQLVPQRVWLQVTSPMFWDRNTTNNARFITDFIQAVKIRMKLDLALGPARAENRGPARGPEDVGPARFNFSSARAGPGRPEN</sequence>
<dbReference type="GO" id="GO:0007165">
    <property type="term" value="P:signal transduction"/>
    <property type="evidence" value="ECO:0007669"/>
    <property type="project" value="TreeGrafter"/>
</dbReference>
<dbReference type="PANTHER" id="PTHR23208:SF36">
    <property type="entry name" value="LYSOZYME-RELATED"/>
    <property type="match status" value="1"/>
</dbReference>
<feature type="signal peptide" evidence="2">
    <location>
        <begin position="1"/>
        <end position="17"/>
    </location>
</feature>
<evidence type="ECO:0000256" key="1">
    <source>
        <dbReference type="SAM" id="MobiDB-lite"/>
    </source>
</evidence>
<keyword evidence="2" id="KW-0732">Signal</keyword>
<evidence type="ECO:0000256" key="2">
    <source>
        <dbReference type="SAM" id="SignalP"/>
    </source>
</evidence>
<feature type="compositionally biased region" description="Basic and acidic residues" evidence="1">
    <location>
        <begin position="157"/>
        <end position="167"/>
    </location>
</feature>
<dbReference type="InterPro" id="IPR051595">
    <property type="entry name" value="GH25_Enzymes"/>
</dbReference>
<dbReference type="PANTHER" id="PTHR23208">
    <property type="entry name" value="LYSOZYME PROTEIN"/>
    <property type="match status" value="1"/>
</dbReference>
<feature type="region of interest" description="Disordered" evidence="1">
    <location>
        <begin position="156"/>
        <end position="188"/>
    </location>
</feature>
<name>A0A1I7RWV6_BURXY</name>
<accession>A0A1I7RWV6</accession>
<evidence type="ECO:0000313" key="4">
    <source>
        <dbReference type="WBParaSite" id="BXY_0521900.1"/>
    </source>
</evidence>
<proteinExistence type="predicted"/>
<dbReference type="SUPFAM" id="SSF51445">
    <property type="entry name" value="(Trans)glycosidases"/>
    <property type="match status" value="1"/>
</dbReference>
<dbReference type="AlphaFoldDB" id="A0A1I7RWV6"/>
<dbReference type="Proteomes" id="UP000095284">
    <property type="component" value="Unplaced"/>
</dbReference>
<reference evidence="4" key="1">
    <citation type="submission" date="2016-11" db="UniProtKB">
        <authorList>
            <consortium name="WormBaseParasite"/>
        </authorList>
    </citation>
    <scope>IDENTIFICATION</scope>
</reference>
<organism evidence="3 4">
    <name type="scientific">Bursaphelenchus xylophilus</name>
    <name type="common">Pinewood nematode worm</name>
    <name type="synonym">Aphelenchoides xylophilus</name>
    <dbReference type="NCBI Taxonomy" id="6326"/>
    <lineage>
        <taxon>Eukaryota</taxon>
        <taxon>Metazoa</taxon>
        <taxon>Ecdysozoa</taxon>
        <taxon>Nematoda</taxon>
        <taxon>Chromadorea</taxon>
        <taxon>Rhabditida</taxon>
        <taxon>Tylenchina</taxon>
        <taxon>Tylenchomorpha</taxon>
        <taxon>Aphelenchoidea</taxon>
        <taxon>Aphelenchoididae</taxon>
        <taxon>Bursaphelenchus</taxon>
    </lineage>
</organism>
<dbReference type="InterPro" id="IPR017853">
    <property type="entry name" value="GH"/>
</dbReference>
<dbReference type="WBParaSite" id="BXY_0521900.1">
    <property type="protein sequence ID" value="BXY_0521900.1"/>
    <property type="gene ID" value="BXY_0521900"/>
</dbReference>
<evidence type="ECO:0000313" key="3">
    <source>
        <dbReference type="Proteomes" id="UP000095284"/>
    </source>
</evidence>